<feature type="compositionally biased region" description="Basic and acidic residues" evidence="6">
    <location>
        <begin position="1932"/>
        <end position="1947"/>
    </location>
</feature>
<dbReference type="GO" id="GO:0005634">
    <property type="term" value="C:nucleus"/>
    <property type="evidence" value="ECO:0007669"/>
    <property type="project" value="UniProtKB-SubCell"/>
</dbReference>
<dbReference type="EnsemblMetazoa" id="ENSAATROPT004733">
    <property type="protein sequence ID" value="ENSAATROPP004536"/>
    <property type="gene ID" value="ENSAATROPG003768"/>
</dbReference>
<keyword evidence="2" id="KW-0597">Phosphoprotein</keyword>
<dbReference type="Pfam" id="PF23704">
    <property type="entry name" value="WHD_GTF3C1_N"/>
    <property type="match status" value="1"/>
</dbReference>
<dbReference type="InterPro" id="IPR056467">
    <property type="entry name" value="eWH_GTF3C1"/>
</dbReference>
<evidence type="ECO:0000313" key="10">
    <source>
        <dbReference type="EnsemblMetazoa" id="ENSAATROPP004536"/>
    </source>
</evidence>
<dbReference type="Proteomes" id="UP000075880">
    <property type="component" value="Unassembled WGS sequence"/>
</dbReference>
<keyword evidence="5" id="KW-0539">Nucleus</keyword>
<feature type="compositionally biased region" description="Low complexity" evidence="6">
    <location>
        <begin position="1486"/>
        <end position="1497"/>
    </location>
</feature>
<organism evidence="10 11">
    <name type="scientific">Anopheles atroparvus</name>
    <name type="common">European mosquito</name>
    <dbReference type="NCBI Taxonomy" id="41427"/>
    <lineage>
        <taxon>Eukaryota</taxon>
        <taxon>Metazoa</taxon>
        <taxon>Ecdysozoa</taxon>
        <taxon>Arthropoda</taxon>
        <taxon>Hexapoda</taxon>
        <taxon>Insecta</taxon>
        <taxon>Pterygota</taxon>
        <taxon>Neoptera</taxon>
        <taxon>Endopterygota</taxon>
        <taxon>Diptera</taxon>
        <taxon>Nematocera</taxon>
        <taxon>Culicoidea</taxon>
        <taxon>Culicidae</taxon>
        <taxon>Anophelinae</taxon>
        <taxon>Anopheles</taxon>
    </lineage>
</organism>
<dbReference type="Pfam" id="PF24101">
    <property type="entry name" value="WHD_GTF3C1"/>
    <property type="match status" value="1"/>
</dbReference>
<evidence type="ECO:0000256" key="5">
    <source>
        <dbReference type="ARBA" id="ARBA00023242"/>
    </source>
</evidence>
<evidence type="ECO:0000259" key="7">
    <source>
        <dbReference type="Pfam" id="PF04182"/>
    </source>
</evidence>
<feature type="region of interest" description="Disordered" evidence="6">
    <location>
        <begin position="1433"/>
        <end position="1497"/>
    </location>
</feature>
<protein>
    <recommendedName>
        <fullName evidence="12">B-block binding subunit of TFIIIC domain-containing protein</fullName>
    </recommendedName>
</protein>
<dbReference type="GO" id="GO:0003677">
    <property type="term" value="F:DNA binding"/>
    <property type="evidence" value="ECO:0007669"/>
    <property type="project" value="UniProtKB-KW"/>
</dbReference>
<evidence type="ECO:0008006" key="12">
    <source>
        <dbReference type="Google" id="ProtNLM"/>
    </source>
</evidence>
<dbReference type="Pfam" id="PF04182">
    <property type="entry name" value="B-block_TFIIIC"/>
    <property type="match status" value="1"/>
</dbReference>
<dbReference type="GO" id="GO:0042791">
    <property type="term" value="P:5S class rRNA transcription by RNA polymerase III"/>
    <property type="evidence" value="ECO:0007669"/>
    <property type="project" value="TreeGrafter"/>
</dbReference>
<dbReference type="PANTHER" id="PTHR15180">
    <property type="entry name" value="GENERAL TRANSCRIPTION FACTOR 3C POLYPEPTIDE 1"/>
    <property type="match status" value="1"/>
</dbReference>
<feature type="region of interest" description="Disordered" evidence="6">
    <location>
        <begin position="1714"/>
        <end position="1734"/>
    </location>
</feature>
<dbReference type="InterPro" id="IPR007309">
    <property type="entry name" value="TFIIIC_Bblock-bd"/>
</dbReference>
<dbReference type="GO" id="GO:0000127">
    <property type="term" value="C:transcription factor TFIIIC complex"/>
    <property type="evidence" value="ECO:0007669"/>
    <property type="project" value="InterPro"/>
</dbReference>
<evidence type="ECO:0000256" key="6">
    <source>
        <dbReference type="SAM" id="MobiDB-lite"/>
    </source>
</evidence>
<feature type="domain" description="General transcription factor 3C polypeptide 1 winged-helix" evidence="8">
    <location>
        <begin position="13"/>
        <end position="156"/>
    </location>
</feature>
<proteinExistence type="predicted"/>
<keyword evidence="4" id="KW-0804">Transcription</keyword>
<dbReference type="GO" id="GO:0006384">
    <property type="term" value="P:transcription initiation at RNA polymerase III promoter"/>
    <property type="evidence" value="ECO:0007669"/>
    <property type="project" value="InterPro"/>
</dbReference>
<dbReference type="PANTHER" id="PTHR15180:SF1">
    <property type="entry name" value="GENERAL TRANSCRIPTION FACTOR 3C POLYPEPTIDE 1"/>
    <property type="match status" value="1"/>
</dbReference>
<evidence type="ECO:0000313" key="11">
    <source>
        <dbReference type="Proteomes" id="UP000075880"/>
    </source>
</evidence>
<dbReference type="InterPro" id="IPR044210">
    <property type="entry name" value="Tfc3-like"/>
</dbReference>
<accession>A0AAG5D0B1</accession>
<dbReference type="InterPro" id="IPR056428">
    <property type="entry name" value="WH_GTF3C1"/>
</dbReference>
<evidence type="ECO:0000256" key="2">
    <source>
        <dbReference type="ARBA" id="ARBA00022553"/>
    </source>
</evidence>
<feature type="compositionally biased region" description="Acidic residues" evidence="6">
    <location>
        <begin position="1715"/>
        <end position="1727"/>
    </location>
</feature>
<evidence type="ECO:0000256" key="1">
    <source>
        <dbReference type="ARBA" id="ARBA00004123"/>
    </source>
</evidence>
<sequence length="2110" mass="238952">MLPKASLASIINEEISLEGLEGSTLNSLWNHIAVRLEMTMPLPQKLMDTIWAKILRNPNFEFYLLQAERKPYVWFDRLAHVDPDTGIPVHPPEFPGHRFKYKPIEANGIRGSCEEYDTRTPIPREELLPISFQEVEEKYGLKFAIVASQRLRESFLMNQNCTVELTIMQYCMLEWIGRSRFNGETSHGKFSLLEVTGDSSSLFYYRKALCNGRLITRQNLSIRSEDVSIQGIVFHLPRYYTEMKSKQLLIAERVVSELKRRKHYVADYEEMKMIMLGRADAGKLFRSPEFQRYIKTDEMVPYREIYPDAPVSAWQSKRGDEKLLRIMRLIDPNADVQDREGPEETEAKDGFMAGADSSMLYVDLSLARQAYQTVAASGDTGISQSEMATKLELDRLNSRSVLKHLIRLKIVESQSVDEGRQRTAKFFLAGARQPKTSLSSAYDKELVQFISNQKEVIEIQRQQQSSREAEELFQNSLSQLLPVADSLVDSYQTMFNNATNRTDGGGDIVLPLDAFNTSAQDNIVTSVILSDKLHRQKIQPGISDSTKSKAVSMLVLRRCNFIVNLVKQEHAIEPRAIVKKLVSEERVIGHRFEACNKSVMRLISQLAADRLVVIANVTMKRDEREFCHVYVCDPKITLDLSALQSKVNIAKVGLALQSKARITGEHQLKRDAVLRENSGCLPKCLRMKLLHEFLYYLVYEHKADARELAVNELRTVDLDGLDGHELSPIYSDTNDWKMFVPPIGLKYESYGNGWVLLADVLVRMPLGIFCSIGAFAFYSNELDYYLDHPIRRYFLIKNLPEAIQEQLFAKRRYIYAILVSVKLLCYAGLLQMGPQLAKVLDQTMIYVNSSTALLDTTSSPAGYNEIEDREYPLLPFRFDRVADVKEYWRKLYEVATGTHLNSRSTAIGKEILVQNINFKPAMQDAVREQTAETALANDCGQLPPGDRKGAAGMDTALFMHLRSNWHKMMKFSMPIDRHRLKKLRKTVMAKKPGAKAGQAADKKKLTLKKVIRTSGPKGISIVSKVTGPGASRRLIKRRFIKAPKTVLRRAWSDGYDEVDQHALMQMNKLRVKWSPNEDHLMLLCRVALLYLYGSSKSACCPIHSAVYRDIMHWAAKDSHNKTSRACQRRLTYMVTKMPGYGDRVRTMLEECKLDPDIGARFGPNFVPKLRERFPNPETFSVAVRIHFVQLVRMVRDRFDRKQPAHGQVARGQSDGGRGAATRKLPNTLAEFYRLYNVTDPSVAVARLNYTADPVTVEELVRYKLTVVLHSAIVNRRYICDEQLHHILEPYTESSLKAAANLLRSFQLVSTTTKCSNGKMIITSASFASDRRIFHLSITYQQQLQTSFPFELFVPLFGQLATLVGRERYTEVPYECEDGGEGMALLLCELVAIGKVELSIDQATNYIEMRPDAVKGNSEVLQQLRDQGFTELLPGEPAQEETQPTLAPPSAKRPRKGQTASGEGEAAAVSKYRGQGFLEPRKSPASGKRAATRGASTGRGAAARSKCVQFATDKSVTFHYAMHPIERLAKLPIEYFHFFCLLEQLKAADRRSCWLLAQTFKIDELHPASCFLAKCVVVCGPTGDADLVGRCLALVRGRETQLERIRKEGGSEKSTAARKMRLDAAQFFEVREDNLLLFFGKYIDAFQTRAGKKHKRDINRQQLQGLAKTAVNMVDLIVDCLALEDEGSNATEQQGWLERYEMTNTGATGDTTVVAFDDEDEDPGEGDGEDGRKGGDLLSTLSEKVFKLHNFYEVTTQKIHVQVRVPGGGDEVTQDIREAYGQWEIPRAFLPNGVRRRKEILHKVASDAVWLQSDQMAPLMTEAMTLIGRNQRARKLLEFIERKQALGATATELADAFPNHSQLEQHMRTLRSFKCVLRTGFHSVTYVHWRHTDTWFTRAPIAPSDETDHEQPVQLEPAEPVAGPSGRKRKGAPRNEEQPSDKRCKLDDRIDTNEKSDKYIQIAMAPWIKIDGTLDKRLLYRWLSAVLLYCVAHPGAPFSVLFKRFNMVSPFHLRQLLEILQDFGCVSLHSMQCAMKKTLFSVCKPAEIVPVSEFLPDDHTYIETPPSALSTLALCIGESRKYTQELYDPVRRMKRVSGAKEDLASQSTGEG</sequence>
<evidence type="ECO:0000259" key="9">
    <source>
        <dbReference type="Pfam" id="PF24101"/>
    </source>
</evidence>
<keyword evidence="11" id="KW-1185">Reference proteome</keyword>
<evidence type="ECO:0000256" key="3">
    <source>
        <dbReference type="ARBA" id="ARBA00023125"/>
    </source>
</evidence>
<name>A0AAG5D0B1_ANOAO</name>
<keyword evidence="3" id="KW-0238">DNA-binding</keyword>
<evidence type="ECO:0000256" key="4">
    <source>
        <dbReference type="ARBA" id="ARBA00023163"/>
    </source>
</evidence>
<evidence type="ECO:0000259" key="8">
    <source>
        <dbReference type="Pfam" id="PF23704"/>
    </source>
</evidence>
<feature type="domain" description="B-block binding subunit of TFIIIC" evidence="7">
    <location>
        <begin position="168"/>
        <end position="242"/>
    </location>
</feature>
<feature type="region of interest" description="Disordered" evidence="6">
    <location>
        <begin position="1901"/>
        <end position="1947"/>
    </location>
</feature>
<feature type="domain" description="GTF3C1 extended winged-helix" evidence="9">
    <location>
        <begin position="555"/>
        <end position="641"/>
    </location>
</feature>
<comment type="subcellular location">
    <subcellularLocation>
        <location evidence="1">Nucleus</location>
    </subcellularLocation>
</comment>
<reference evidence="10" key="1">
    <citation type="submission" date="2024-04" db="UniProtKB">
        <authorList>
            <consortium name="EnsemblMetazoa"/>
        </authorList>
    </citation>
    <scope>IDENTIFICATION</scope>
    <source>
        <strain evidence="10">EBRO</strain>
    </source>
</reference>